<protein>
    <submittedName>
        <fullName evidence="2">Uncharacterized protein</fullName>
    </submittedName>
</protein>
<evidence type="ECO:0000313" key="3">
    <source>
        <dbReference type="Proteomes" id="UP001183643"/>
    </source>
</evidence>
<name>A0AAE3YWT1_9ACTN</name>
<feature type="region of interest" description="Disordered" evidence="1">
    <location>
        <begin position="172"/>
        <end position="274"/>
    </location>
</feature>
<comment type="caution">
    <text evidence="2">The sequence shown here is derived from an EMBL/GenBank/DDBJ whole genome shotgun (WGS) entry which is preliminary data.</text>
</comment>
<feature type="compositionally biased region" description="Basic and acidic residues" evidence="1">
    <location>
        <begin position="139"/>
        <end position="152"/>
    </location>
</feature>
<dbReference type="EMBL" id="JAVDYB010000001">
    <property type="protein sequence ID" value="MDR7280051.1"/>
    <property type="molecule type" value="Genomic_DNA"/>
</dbReference>
<accession>A0AAE3YWT1</accession>
<dbReference type="AlphaFoldDB" id="A0AAE3YWT1"/>
<organism evidence="2 3">
    <name type="scientific">Catenuloplanes atrovinosus</name>
    <dbReference type="NCBI Taxonomy" id="137266"/>
    <lineage>
        <taxon>Bacteria</taxon>
        <taxon>Bacillati</taxon>
        <taxon>Actinomycetota</taxon>
        <taxon>Actinomycetes</taxon>
        <taxon>Micromonosporales</taxon>
        <taxon>Micromonosporaceae</taxon>
        <taxon>Catenuloplanes</taxon>
    </lineage>
</organism>
<dbReference type="Proteomes" id="UP001183643">
    <property type="component" value="Unassembled WGS sequence"/>
</dbReference>
<evidence type="ECO:0000313" key="2">
    <source>
        <dbReference type="EMBL" id="MDR7280051.1"/>
    </source>
</evidence>
<proteinExistence type="predicted"/>
<keyword evidence="3" id="KW-1185">Reference proteome</keyword>
<reference evidence="2" key="1">
    <citation type="submission" date="2023-07" db="EMBL/GenBank/DDBJ databases">
        <title>Sequencing the genomes of 1000 actinobacteria strains.</title>
        <authorList>
            <person name="Klenk H.-P."/>
        </authorList>
    </citation>
    <scope>NUCLEOTIDE SEQUENCE</scope>
    <source>
        <strain evidence="2">DSM 44707</strain>
    </source>
</reference>
<feature type="region of interest" description="Disordered" evidence="1">
    <location>
        <begin position="25"/>
        <end position="160"/>
    </location>
</feature>
<gene>
    <name evidence="2" type="ORF">J2S41_006829</name>
</gene>
<evidence type="ECO:0000256" key="1">
    <source>
        <dbReference type="SAM" id="MobiDB-lite"/>
    </source>
</evidence>
<sequence length="274" mass="30771">MWSIWSAGERALISGLAGWLASWGTPPAPARRIRSPGSSWTGRAPREGSSAPSVAKRARPPAAEQKRLTQAALWREPVAAEQSVARRAPPAEMRPVGKRHPPPAPARTRHPPTTTRRVRRQHPPTTTRPVRRQHPPPGTRRERMQGPPEREQPTTGWHSRLAVRAAMRWQLPTHREPQGRTRPPVRPHPGLSPIRMPRVRHVPAKERRKAPLAGRKPAERQGLRWNPVPPGRQEPVRKPPAQQSPAPPSRQGRAVSRIPPMTRRPPWRHEPAVG</sequence>
<feature type="compositionally biased region" description="Basic residues" evidence="1">
    <location>
        <begin position="197"/>
        <end position="210"/>
    </location>
</feature>